<dbReference type="PANTHER" id="PTHR43000">
    <property type="entry name" value="DTDP-D-GLUCOSE 4,6-DEHYDRATASE-RELATED"/>
    <property type="match status" value="1"/>
</dbReference>
<dbReference type="GO" id="GO:0047733">
    <property type="term" value="F:CDP-glucose 4,6-dehydratase activity"/>
    <property type="evidence" value="ECO:0007669"/>
    <property type="project" value="UniProtKB-EC"/>
</dbReference>
<dbReference type="SUPFAM" id="SSF51735">
    <property type="entry name" value="NAD(P)-binding Rossmann-fold domains"/>
    <property type="match status" value="1"/>
</dbReference>
<dbReference type="AlphaFoldDB" id="A0A238KYI4"/>
<dbReference type="Pfam" id="PF16363">
    <property type="entry name" value="GDP_Man_Dehyd"/>
    <property type="match status" value="1"/>
</dbReference>
<dbReference type="RefSeq" id="WP_093968407.1">
    <property type="nucleotide sequence ID" value="NZ_FXYE01000002.1"/>
</dbReference>
<gene>
    <name evidence="2" type="primary">rfbG</name>
    <name evidence="2" type="ORF">COL8621_03391</name>
</gene>
<evidence type="ECO:0000313" key="3">
    <source>
        <dbReference type="Proteomes" id="UP000202922"/>
    </source>
</evidence>
<organism evidence="2 3">
    <name type="scientific">Actibacterium lipolyticum</name>
    <dbReference type="NCBI Taxonomy" id="1524263"/>
    <lineage>
        <taxon>Bacteria</taxon>
        <taxon>Pseudomonadati</taxon>
        <taxon>Pseudomonadota</taxon>
        <taxon>Alphaproteobacteria</taxon>
        <taxon>Rhodobacterales</taxon>
        <taxon>Roseobacteraceae</taxon>
        <taxon>Actibacterium</taxon>
    </lineage>
</organism>
<dbReference type="EMBL" id="FXYE01000002">
    <property type="protein sequence ID" value="SMX47262.1"/>
    <property type="molecule type" value="Genomic_DNA"/>
</dbReference>
<dbReference type="EC" id="4.2.1.45" evidence="2"/>
<dbReference type="InterPro" id="IPR013445">
    <property type="entry name" value="CDP_4_6_deHydtase"/>
</dbReference>
<name>A0A238KYI4_9RHOB</name>
<dbReference type="Gene3D" id="3.40.50.720">
    <property type="entry name" value="NAD(P)-binding Rossmann-like Domain"/>
    <property type="match status" value="1"/>
</dbReference>
<dbReference type="InterPro" id="IPR016040">
    <property type="entry name" value="NAD(P)-bd_dom"/>
</dbReference>
<evidence type="ECO:0000259" key="1">
    <source>
        <dbReference type="Pfam" id="PF16363"/>
    </source>
</evidence>
<protein>
    <submittedName>
        <fullName evidence="2">CDP-glucose 4,6-dehydratase</fullName>
        <ecNumber evidence="2">4.2.1.45</ecNumber>
    </submittedName>
</protein>
<dbReference type="InterPro" id="IPR036291">
    <property type="entry name" value="NAD(P)-bd_dom_sf"/>
</dbReference>
<proteinExistence type="predicted"/>
<sequence length="363" mass="39175">MTGTSTADFGGVFQGKRVLVTGHTGFKGGWLCLWLRQLGARVTGLALPPETTPSIFDCCALDGVIDSRFANINDSAALATALNGVDADIVIHMAAQAIVRASYDTPAETFLTNVVGTAHVLDQARAMPSLKGAIVVTSDKCYENNEWVWGYRENDPMGGSDPYSASKGAAELLTASYRRSFFCAPEGPQLASARAGNVFGGGDWAADRLIPDIIRATLAEKPTVIRNPASVRPWQHVMEPLSGYLTLAARMLTGDRVDEGWNFGPDNDAVVEVETLAAQISAAWGNGGPRFEFGRRSDALHEAKILKLDSTKAATYLGWRPRLTLDQAIQMTVEWYRKQAEGADMRALTEGQISRYCELAAKG</sequence>
<dbReference type="Gene3D" id="3.90.25.10">
    <property type="entry name" value="UDP-galactose 4-epimerase, domain 1"/>
    <property type="match status" value="1"/>
</dbReference>
<keyword evidence="3" id="KW-1185">Reference proteome</keyword>
<accession>A0A238KYI4</accession>
<dbReference type="OrthoDB" id="9801785at2"/>
<dbReference type="NCBIfam" id="TIGR02622">
    <property type="entry name" value="CDP_4_6_dhtase"/>
    <property type="match status" value="1"/>
</dbReference>
<reference evidence="3" key="1">
    <citation type="submission" date="2017-05" db="EMBL/GenBank/DDBJ databases">
        <authorList>
            <person name="Rodrigo-Torres L."/>
            <person name="Arahal R. D."/>
            <person name="Lucena T."/>
        </authorList>
    </citation>
    <scope>NUCLEOTIDE SEQUENCE [LARGE SCALE GENOMIC DNA]</scope>
    <source>
        <strain evidence="3">CECT 8621</strain>
    </source>
</reference>
<feature type="domain" description="NAD(P)-binding" evidence="1">
    <location>
        <begin position="19"/>
        <end position="332"/>
    </location>
</feature>
<keyword evidence="2" id="KW-0456">Lyase</keyword>
<dbReference type="Proteomes" id="UP000202922">
    <property type="component" value="Unassembled WGS sequence"/>
</dbReference>
<evidence type="ECO:0000313" key="2">
    <source>
        <dbReference type="EMBL" id="SMX47262.1"/>
    </source>
</evidence>